<evidence type="ECO:0000256" key="4">
    <source>
        <dbReference type="ARBA" id="ARBA00022692"/>
    </source>
</evidence>
<evidence type="ECO:0000256" key="8">
    <source>
        <dbReference type="SAM" id="SignalP"/>
    </source>
</evidence>
<sequence length="1044" mass="113431">MNLCLLLLCISHAFAQDRTVGGTVTGQDDGQPLPGVSVKVRGSNTGTQTGPDGKFVIKVPAGATSLEISYIGFVPQTVAIPSSNVINISLAGDTKVLSEVVITTAQNIPRSERSLGYAAQALKGGDLTLTKQPDLNTALAGKIAGIQVSGTSGANFGTGGVRIRGTNSIGGGADPLYVVDGVPVPSTSVNTDDVQDLTVLKGPAATSLYGQRGENGVIVITSKKGTKKGFGLEFNHSTTLENVAALPRYQNEYGGGSSQNWNKFTYNPAVDAQGLAGLNGQRYYNYAVDESWGPKFDGQPYIPWYAFNKFDADYGKTKPYVAQPDNVRDFYETGVEVNSNFAFSSVGDKHNFRASYTNINRTGVSPNSRADQNRISVIGTVKPTAKLTFTSSINFNSISTRNAPTEEYGNQTIGSFSQWFHRDLELDKLKNYKNPDGTFTTWNIVGPRNQSAQYWDNPYTVAYENTSSNNSNRTFGFLQGSYSILPELSVDVIARGNYSSNLIQSRTASGTLNLERYANRQVRNRENNYVIDIMYNKLFAEKYSLKAGAYGEIRVNHNDDLNGNTNGGFTVPNTYTLGASKDRPTITSTIYDKQVRSVYGFVSGGYKNFLFLDLNLRNDWSSSLPANANSYLYGGASTSFVFTELMPKNSILSFGKVFTSFGRVGSDIDPYNINSIYNSAGIYGTFPALTVPNTIYNQELKPALSDSYEAGIDLRFIKDRIRLSFNYYNRKTTNQIINLTLPSTTGFSTAVINAGEIDNHGYEVSLAGTPIRSKSVVWDINANLGINRNKIVELYPGISNFQLATFGYVGTPSISVNREVNKPFGTLLAPVIKKDANGNKLIDDDGFPLYSSSPSEYESLGSYIPKYTGGVTTTVSYKNFTAGISVDFQRGGKLFSVTQGNLYGSGLAEGTVGNNDKGNPIRTPVSAGGGILIPGVRESDGQPNTTYIDPQDYYEGYIPYVWSEYTYSASYVKLREASLGYTLPGNIARKISAQSVSFTLVARNPWLIYSAVHGLDPSQSNFSWMEGGQLPGTRSLGLNLRVTF</sequence>
<comment type="subcellular location">
    <subcellularLocation>
        <location evidence="1 7">Cell outer membrane</location>
        <topology evidence="1 7">Multi-pass membrane protein</topology>
    </subcellularLocation>
</comment>
<dbReference type="Proteomes" id="UP000662074">
    <property type="component" value="Unassembled WGS sequence"/>
</dbReference>
<dbReference type="InterPro" id="IPR008969">
    <property type="entry name" value="CarboxyPept-like_regulatory"/>
</dbReference>
<dbReference type="Gene3D" id="2.40.170.20">
    <property type="entry name" value="TonB-dependent receptor, beta-barrel domain"/>
    <property type="match status" value="1"/>
</dbReference>
<evidence type="ECO:0000256" key="7">
    <source>
        <dbReference type="PROSITE-ProRule" id="PRU01360"/>
    </source>
</evidence>
<evidence type="ECO:0000256" key="1">
    <source>
        <dbReference type="ARBA" id="ARBA00004571"/>
    </source>
</evidence>
<evidence type="ECO:0000256" key="3">
    <source>
        <dbReference type="ARBA" id="ARBA00022452"/>
    </source>
</evidence>
<dbReference type="InterPro" id="IPR039426">
    <property type="entry name" value="TonB-dep_rcpt-like"/>
</dbReference>
<gene>
    <name evidence="10" type="ORF">GCM10011425_07460</name>
</gene>
<dbReference type="GO" id="GO:0009279">
    <property type="term" value="C:cell outer membrane"/>
    <property type="evidence" value="ECO:0007669"/>
    <property type="project" value="UniProtKB-SubCell"/>
</dbReference>
<dbReference type="PROSITE" id="PS52016">
    <property type="entry name" value="TONB_DEPENDENT_REC_3"/>
    <property type="match status" value="1"/>
</dbReference>
<dbReference type="SUPFAM" id="SSF56935">
    <property type="entry name" value="Porins"/>
    <property type="match status" value="1"/>
</dbReference>
<dbReference type="NCBIfam" id="TIGR04056">
    <property type="entry name" value="OMP_RagA_SusC"/>
    <property type="match status" value="1"/>
</dbReference>
<evidence type="ECO:0000313" key="10">
    <source>
        <dbReference type="EMBL" id="GGI49534.1"/>
    </source>
</evidence>
<dbReference type="InterPro" id="IPR023996">
    <property type="entry name" value="TonB-dep_OMP_SusC/RagA"/>
</dbReference>
<feature type="signal peptide" evidence="8">
    <location>
        <begin position="1"/>
        <end position="15"/>
    </location>
</feature>
<evidence type="ECO:0000313" key="11">
    <source>
        <dbReference type="Proteomes" id="UP000662074"/>
    </source>
</evidence>
<dbReference type="EMBL" id="BMDO01000001">
    <property type="protein sequence ID" value="GGI49534.1"/>
    <property type="molecule type" value="Genomic_DNA"/>
</dbReference>
<comment type="caution">
    <text evidence="10">The sequence shown here is derived from an EMBL/GenBank/DDBJ whole genome shotgun (WGS) entry which is preliminary data.</text>
</comment>
<evidence type="ECO:0000256" key="5">
    <source>
        <dbReference type="ARBA" id="ARBA00023136"/>
    </source>
</evidence>
<evidence type="ECO:0000259" key="9">
    <source>
        <dbReference type="Pfam" id="PF07715"/>
    </source>
</evidence>
<keyword evidence="11" id="KW-1185">Reference proteome</keyword>
<dbReference type="Gene3D" id="2.170.130.10">
    <property type="entry name" value="TonB-dependent receptor, plug domain"/>
    <property type="match status" value="1"/>
</dbReference>
<dbReference type="Pfam" id="PF07715">
    <property type="entry name" value="Plug"/>
    <property type="match status" value="1"/>
</dbReference>
<reference evidence="10" key="1">
    <citation type="journal article" date="2014" name="Int. J. Syst. Evol. Microbiol.">
        <title>Complete genome sequence of Corynebacterium casei LMG S-19264T (=DSM 44701T), isolated from a smear-ripened cheese.</title>
        <authorList>
            <consortium name="US DOE Joint Genome Institute (JGI-PGF)"/>
            <person name="Walter F."/>
            <person name="Albersmeier A."/>
            <person name="Kalinowski J."/>
            <person name="Ruckert C."/>
        </authorList>
    </citation>
    <scope>NUCLEOTIDE SEQUENCE</scope>
    <source>
        <strain evidence="10">CCM 8711</strain>
    </source>
</reference>
<dbReference type="InterPro" id="IPR036942">
    <property type="entry name" value="Beta-barrel_TonB_sf"/>
</dbReference>
<keyword evidence="8" id="KW-0732">Signal</keyword>
<keyword evidence="2 7" id="KW-0813">Transport</keyword>
<keyword evidence="6 7" id="KW-0998">Cell outer membrane</keyword>
<dbReference type="InterPro" id="IPR012910">
    <property type="entry name" value="Plug_dom"/>
</dbReference>
<evidence type="ECO:0000256" key="6">
    <source>
        <dbReference type="ARBA" id="ARBA00023237"/>
    </source>
</evidence>
<proteinExistence type="inferred from homology"/>
<name>A0A917N0K6_9SPHI</name>
<organism evidence="10 11">
    <name type="scientific">Mucilaginibacter galii</name>
    <dbReference type="NCBI Taxonomy" id="2005073"/>
    <lineage>
        <taxon>Bacteria</taxon>
        <taxon>Pseudomonadati</taxon>
        <taxon>Bacteroidota</taxon>
        <taxon>Sphingobacteriia</taxon>
        <taxon>Sphingobacteriales</taxon>
        <taxon>Sphingobacteriaceae</taxon>
        <taxon>Mucilaginibacter</taxon>
    </lineage>
</organism>
<dbReference type="AlphaFoldDB" id="A0A917N0K6"/>
<keyword evidence="5 7" id="KW-0472">Membrane</keyword>
<dbReference type="InterPro" id="IPR037066">
    <property type="entry name" value="Plug_dom_sf"/>
</dbReference>
<accession>A0A917N0K6</accession>
<evidence type="ECO:0000256" key="2">
    <source>
        <dbReference type="ARBA" id="ARBA00022448"/>
    </source>
</evidence>
<feature type="domain" description="TonB-dependent receptor plug" evidence="9">
    <location>
        <begin position="114"/>
        <end position="217"/>
    </location>
</feature>
<dbReference type="SUPFAM" id="SSF49464">
    <property type="entry name" value="Carboxypeptidase regulatory domain-like"/>
    <property type="match status" value="1"/>
</dbReference>
<dbReference type="Pfam" id="PF13715">
    <property type="entry name" value="CarbopepD_reg_2"/>
    <property type="match status" value="1"/>
</dbReference>
<protein>
    <submittedName>
        <fullName evidence="10">SusC/RagA family TonB-linked outer membrane protein</fullName>
    </submittedName>
</protein>
<keyword evidence="4 7" id="KW-0812">Transmembrane</keyword>
<comment type="similarity">
    <text evidence="7">Belongs to the TonB-dependent receptor family.</text>
</comment>
<keyword evidence="3 7" id="KW-1134">Transmembrane beta strand</keyword>
<feature type="chain" id="PRO_5037185502" evidence="8">
    <location>
        <begin position="16"/>
        <end position="1044"/>
    </location>
</feature>
<reference evidence="10" key="2">
    <citation type="submission" date="2020-09" db="EMBL/GenBank/DDBJ databases">
        <authorList>
            <person name="Sun Q."/>
            <person name="Sedlacek I."/>
        </authorList>
    </citation>
    <scope>NUCLEOTIDE SEQUENCE</scope>
    <source>
        <strain evidence="10">CCM 8711</strain>
    </source>
</reference>
<dbReference type="Gene3D" id="2.60.40.1120">
    <property type="entry name" value="Carboxypeptidase-like, regulatory domain"/>
    <property type="match status" value="1"/>
</dbReference>